<feature type="transmembrane region" description="Helical" evidence="18">
    <location>
        <begin position="86"/>
        <end position="106"/>
    </location>
</feature>
<dbReference type="AlphaFoldDB" id="A0A172W6I0"/>
<geneLocation type="mitochondrion" evidence="20"/>
<dbReference type="PANTHER" id="PTHR46552:SF1">
    <property type="entry name" value="NADH-UBIQUINONE OXIDOREDUCTASE CHAIN 2"/>
    <property type="match status" value="1"/>
</dbReference>
<evidence type="ECO:0000313" key="20">
    <source>
        <dbReference type="EMBL" id="ANF05058.1"/>
    </source>
</evidence>
<keyword evidence="16 18" id="KW-0472">Membrane</keyword>
<feature type="transmembrane region" description="Helical" evidence="18">
    <location>
        <begin position="232"/>
        <end position="251"/>
    </location>
</feature>
<comment type="catalytic activity">
    <reaction evidence="17 18">
        <text>a ubiquinone + NADH + 5 H(+)(in) = a ubiquinol + NAD(+) + 4 H(+)(out)</text>
        <dbReference type="Rhea" id="RHEA:29091"/>
        <dbReference type="Rhea" id="RHEA-COMP:9565"/>
        <dbReference type="Rhea" id="RHEA-COMP:9566"/>
        <dbReference type="ChEBI" id="CHEBI:15378"/>
        <dbReference type="ChEBI" id="CHEBI:16389"/>
        <dbReference type="ChEBI" id="CHEBI:17976"/>
        <dbReference type="ChEBI" id="CHEBI:57540"/>
        <dbReference type="ChEBI" id="CHEBI:57945"/>
        <dbReference type="EC" id="7.1.1.2"/>
    </reaction>
</comment>
<evidence type="ECO:0000256" key="7">
    <source>
        <dbReference type="ARBA" id="ARBA00022660"/>
    </source>
</evidence>
<evidence type="ECO:0000259" key="19">
    <source>
        <dbReference type="Pfam" id="PF00361"/>
    </source>
</evidence>
<dbReference type="InterPro" id="IPR003917">
    <property type="entry name" value="NADH_UbQ_OxRdtase_chain2"/>
</dbReference>
<keyword evidence="9 18" id="KW-0999">Mitochondrion inner membrane</keyword>
<evidence type="ECO:0000256" key="17">
    <source>
        <dbReference type="ARBA" id="ARBA00049551"/>
    </source>
</evidence>
<feature type="transmembrane region" description="Helical" evidence="18">
    <location>
        <begin position="57"/>
        <end position="80"/>
    </location>
</feature>
<comment type="similarity">
    <text evidence="3 18">Belongs to the complex I subunit 2 family.</text>
</comment>
<evidence type="ECO:0000256" key="15">
    <source>
        <dbReference type="ARBA" id="ARBA00023128"/>
    </source>
</evidence>
<comment type="function">
    <text evidence="18">Core subunit of the mitochondrial membrane respiratory chain NADH dehydrogenase (Complex I) which catalyzes electron transfer from NADH through the respiratory chain, using ubiquinone as an electron acceptor. Essential for the catalytic activity and assembly of complex I.</text>
</comment>
<keyword evidence="14 18" id="KW-0830">Ubiquinone</keyword>
<reference evidence="20" key="1">
    <citation type="submission" date="2016-03" db="EMBL/GenBank/DDBJ databases">
        <title>The complete mitochondrial genome of Parapenaeopsis hardwickii.</title>
        <authorList>
            <person name="Yuan Y."/>
            <person name="Qin Y."/>
            <person name="Liu S."/>
            <person name="Ji X."/>
        </authorList>
    </citation>
    <scope>NUCLEOTIDE SEQUENCE</scope>
</reference>
<keyword evidence="11 18" id="KW-0249">Electron transport</keyword>
<evidence type="ECO:0000256" key="16">
    <source>
        <dbReference type="ARBA" id="ARBA00023136"/>
    </source>
</evidence>
<feature type="transmembrane region" description="Helical" evidence="18">
    <location>
        <begin position="307"/>
        <end position="331"/>
    </location>
</feature>
<evidence type="ECO:0000256" key="1">
    <source>
        <dbReference type="ARBA" id="ARBA00003257"/>
    </source>
</evidence>
<feature type="transmembrane region" description="Helical" evidence="18">
    <location>
        <begin position="263"/>
        <end position="286"/>
    </location>
</feature>
<name>A0A172W6I0_9EUCA</name>
<evidence type="ECO:0000256" key="11">
    <source>
        <dbReference type="ARBA" id="ARBA00022982"/>
    </source>
</evidence>
<feature type="transmembrane region" description="Helical" evidence="18">
    <location>
        <begin position="192"/>
        <end position="211"/>
    </location>
</feature>
<keyword evidence="12 18" id="KW-1133">Transmembrane helix</keyword>
<comment type="subcellular location">
    <subcellularLocation>
        <location evidence="2 18">Mitochondrion inner membrane</location>
        <topology evidence="2 18">Multi-pass membrane protein</topology>
    </subcellularLocation>
</comment>
<evidence type="ECO:0000256" key="4">
    <source>
        <dbReference type="ARBA" id="ARBA00012944"/>
    </source>
</evidence>
<comment type="function">
    <text evidence="1">Core subunit of the mitochondrial membrane respiratory chain NADH dehydrogenase (Complex I) that is believed to belong to the minimal assembly required for catalysis. Complex I functions in the transfer of electrons from NADH to the respiratory chain. The immediate electron acceptor for the enzyme is believed to be ubiquinone.</text>
</comment>
<evidence type="ECO:0000256" key="18">
    <source>
        <dbReference type="RuleBase" id="RU003403"/>
    </source>
</evidence>
<keyword evidence="10 18" id="KW-1278">Translocase</keyword>
<keyword evidence="7 18" id="KW-0679">Respiratory chain</keyword>
<organism evidence="20">
    <name type="scientific">Mierspenaeopsis hardwickii</name>
    <dbReference type="NCBI Taxonomy" id="2715607"/>
    <lineage>
        <taxon>Eukaryota</taxon>
        <taxon>Metazoa</taxon>
        <taxon>Ecdysozoa</taxon>
        <taxon>Arthropoda</taxon>
        <taxon>Crustacea</taxon>
        <taxon>Multicrustacea</taxon>
        <taxon>Malacostraca</taxon>
        <taxon>Eumalacostraca</taxon>
        <taxon>Eucarida</taxon>
        <taxon>Decapoda</taxon>
        <taxon>Dendrobranchiata</taxon>
        <taxon>Penaeoidea</taxon>
        <taxon>Penaeidae</taxon>
        <taxon>Mierspenaeopsis</taxon>
    </lineage>
</organism>
<dbReference type="EC" id="7.1.1.2" evidence="4 18"/>
<keyword evidence="8 18" id="KW-0812">Transmembrane</keyword>
<feature type="transmembrane region" description="Helical" evidence="18">
    <location>
        <begin position="142"/>
        <end position="161"/>
    </location>
</feature>
<dbReference type="GO" id="GO:0006120">
    <property type="term" value="P:mitochondrial electron transport, NADH to ubiquinone"/>
    <property type="evidence" value="ECO:0007669"/>
    <property type="project" value="InterPro"/>
</dbReference>
<feature type="domain" description="NADH:quinone oxidoreductase/Mrp antiporter transmembrane" evidence="19">
    <location>
        <begin position="85"/>
        <end position="279"/>
    </location>
</feature>
<proteinExistence type="inferred from homology"/>
<evidence type="ECO:0000256" key="5">
    <source>
        <dbReference type="ARBA" id="ARBA00021008"/>
    </source>
</evidence>
<evidence type="ECO:0000256" key="14">
    <source>
        <dbReference type="ARBA" id="ARBA00023075"/>
    </source>
</evidence>
<dbReference type="GO" id="GO:0005743">
    <property type="term" value="C:mitochondrial inner membrane"/>
    <property type="evidence" value="ECO:0007669"/>
    <property type="project" value="UniProtKB-SubCell"/>
</dbReference>
<protein>
    <recommendedName>
        <fullName evidence="5 18">NADH-ubiquinone oxidoreductase chain 2</fullName>
        <ecNumber evidence="4 18">7.1.1.2</ecNumber>
    </recommendedName>
</protein>
<evidence type="ECO:0000256" key="6">
    <source>
        <dbReference type="ARBA" id="ARBA00022448"/>
    </source>
</evidence>
<keyword evidence="15 18" id="KW-0496">Mitochondrion</keyword>
<gene>
    <name evidence="20" type="primary">ND2</name>
</gene>
<dbReference type="Pfam" id="PF00361">
    <property type="entry name" value="Proton_antipo_M"/>
    <property type="match status" value="2"/>
</dbReference>
<evidence type="ECO:0000256" key="9">
    <source>
        <dbReference type="ARBA" id="ARBA00022792"/>
    </source>
</evidence>
<evidence type="ECO:0000256" key="13">
    <source>
        <dbReference type="ARBA" id="ARBA00023027"/>
    </source>
</evidence>
<dbReference type="PANTHER" id="PTHR46552">
    <property type="entry name" value="NADH-UBIQUINONE OXIDOREDUCTASE CHAIN 2"/>
    <property type="match status" value="1"/>
</dbReference>
<evidence type="ECO:0000256" key="3">
    <source>
        <dbReference type="ARBA" id="ARBA00007012"/>
    </source>
</evidence>
<dbReference type="PRINTS" id="PR01436">
    <property type="entry name" value="NADHDHGNASE2"/>
</dbReference>
<evidence type="ECO:0000256" key="12">
    <source>
        <dbReference type="ARBA" id="ARBA00022989"/>
    </source>
</evidence>
<evidence type="ECO:0000256" key="8">
    <source>
        <dbReference type="ARBA" id="ARBA00022692"/>
    </source>
</evidence>
<feature type="domain" description="NADH:quinone oxidoreductase/Mrp antiporter transmembrane" evidence="19">
    <location>
        <begin position="24"/>
        <end position="77"/>
    </location>
</feature>
<keyword evidence="6" id="KW-0813">Transport</keyword>
<evidence type="ECO:0000256" key="2">
    <source>
        <dbReference type="ARBA" id="ARBA00004448"/>
    </source>
</evidence>
<sequence>MSFSSSQILFFSTLSFGTILSISSSSWFGIWIGLELNLLSFIPIISLKNNQYSSEAALKYFLIQALGSSIIILAASLTLIKMPSASLLLSIALLLKAGAAPFHFWFPSVMEGLQWPQVIILMTIQKIAPLSLLSYLDDSTHPILFSAIVSSALIGSIGGINQTLLRKIMAYSSINHMAWMITAMTISEISWLLYFLFYCFLASSIALLLNFQEAFHISHVFNHTGFSTEIKILTFMSFLSLGGLPPFTGFIPKWIIIQELSTANLFFILFILLSSTLLTLFYYLRISITALMMSNLKIKWLMKHSQLSWIMPLVTFINFSGLLIPSLIMLFT</sequence>
<evidence type="ECO:0000256" key="10">
    <source>
        <dbReference type="ARBA" id="ARBA00022967"/>
    </source>
</evidence>
<dbReference type="GO" id="GO:0008137">
    <property type="term" value="F:NADH dehydrogenase (ubiquinone) activity"/>
    <property type="evidence" value="ECO:0007669"/>
    <property type="project" value="UniProtKB-EC"/>
</dbReference>
<dbReference type="InterPro" id="IPR050175">
    <property type="entry name" value="Complex_I_Subunit_2"/>
</dbReference>
<dbReference type="InterPro" id="IPR001750">
    <property type="entry name" value="ND/Mrp_TM"/>
</dbReference>
<dbReference type="EMBL" id="KU899136">
    <property type="protein sequence ID" value="ANF05058.1"/>
    <property type="molecule type" value="Genomic_DNA"/>
</dbReference>
<accession>A0A172W6I0</accession>
<keyword evidence="13 18" id="KW-0520">NAD</keyword>